<accession>A0A1B4PT31</accession>
<dbReference type="EMBL" id="CP013443">
    <property type="protein sequence ID" value="AOK17096.1"/>
    <property type="molecule type" value="Genomic_DNA"/>
</dbReference>
<reference evidence="2 3" key="1">
    <citation type="submission" date="2015-12" db="EMBL/GenBank/DDBJ databases">
        <title>Diversity of Burkholderia near neighbor genomes.</title>
        <authorList>
            <person name="Sahl J."/>
            <person name="Wagner D."/>
            <person name="Keim P."/>
        </authorList>
    </citation>
    <scope>NUCLEOTIDE SEQUENCE [LARGE SCALE GENOMIC DNA]</scope>
    <source>
        <strain evidence="2 3">MSMB1184WGS</strain>
    </source>
</reference>
<gene>
    <name evidence="2" type="ORF">WT26_14460</name>
</gene>
<protein>
    <recommendedName>
        <fullName evidence="4">SH3 domain-containing protein</fullName>
    </recommendedName>
</protein>
<proteinExistence type="predicted"/>
<dbReference type="Proteomes" id="UP000094776">
    <property type="component" value="Chromosome 1"/>
</dbReference>
<dbReference type="AlphaFoldDB" id="A0A1B4PT31"/>
<evidence type="ECO:0008006" key="4">
    <source>
        <dbReference type="Google" id="ProtNLM"/>
    </source>
</evidence>
<feature type="signal peptide" evidence="1">
    <location>
        <begin position="1"/>
        <end position="37"/>
    </location>
</feature>
<feature type="chain" id="PRO_5008567481" description="SH3 domain-containing protein" evidence="1">
    <location>
        <begin position="38"/>
        <end position="134"/>
    </location>
</feature>
<sequence>MNRQMLMTERYSPATLQSAAIVILVFCASFATSYVHAEDSTGCRRLAEVSNGPDDSFRPPLSATVTGTGRAHFYSAPASQCIEKRTFLVPGDAVTVYKPYKKWYQVMYVSKTGEDFEGWVEEDRLRLGSHLGGD</sequence>
<organism evidence="2 3">
    <name type="scientific">Burkholderia cepacia</name>
    <name type="common">Pseudomonas cepacia</name>
    <dbReference type="NCBI Taxonomy" id="292"/>
    <lineage>
        <taxon>Bacteria</taxon>
        <taxon>Pseudomonadati</taxon>
        <taxon>Pseudomonadota</taxon>
        <taxon>Betaproteobacteria</taxon>
        <taxon>Burkholderiales</taxon>
        <taxon>Burkholderiaceae</taxon>
        <taxon>Burkholderia</taxon>
        <taxon>Burkholderia cepacia complex</taxon>
    </lineage>
</organism>
<evidence type="ECO:0000313" key="2">
    <source>
        <dbReference type="EMBL" id="AOK17096.1"/>
    </source>
</evidence>
<evidence type="ECO:0000256" key="1">
    <source>
        <dbReference type="SAM" id="SignalP"/>
    </source>
</evidence>
<keyword evidence="1" id="KW-0732">Signal</keyword>
<name>A0A1B4PT31_BURCE</name>
<evidence type="ECO:0000313" key="3">
    <source>
        <dbReference type="Proteomes" id="UP000094776"/>
    </source>
</evidence>